<comment type="caution">
    <text evidence="1">The sequence shown here is derived from an EMBL/GenBank/DDBJ whole genome shotgun (WGS) entry which is preliminary data.</text>
</comment>
<sequence length="247" mass="28114">MALQLTEYDIEYVSCTLVKGQVIADHLVEFPIEDDTLINPDFPDEGILQVDVEEDRPVWKMNFESAINSIESGIDAVLISPNERYYPIAAKVDFPYTNNVAEYEAYILGQQAAIDFKTKNAKLVPYHEYLEELEENFEKISFTYTLRIKNHFANALTMLASMVSITKENLIEPLEIEITKAPSTAARSRLPMESLGMQRSNTFCKLVNIRHLLTVTIGKHSGVSQHITLYRRSFNATLLRCVDENDA</sequence>
<accession>A0A2I0JKG7</accession>
<evidence type="ECO:0000313" key="2">
    <source>
        <dbReference type="Proteomes" id="UP000233551"/>
    </source>
</evidence>
<gene>
    <name evidence="1" type="ORF">CRG98_022858</name>
</gene>
<proteinExistence type="predicted"/>
<name>A0A2I0JKG7_PUNGR</name>
<dbReference type="PANTHER" id="PTHR48475:SF1">
    <property type="entry name" value="RNASE H TYPE-1 DOMAIN-CONTAINING PROTEIN"/>
    <property type="match status" value="1"/>
</dbReference>
<keyword evidence="2" id="KW-1185">Reference proteome</keyword>
<reference evidence="1 2" key="1">
    <citation type="submission" date="2017-11" db="EMBL/GenBank/DDBJ databases">
        <title>De-novo sequencing of pomegranate (Punica granatum L.) genome.</title>
        <authorList>
            <person name="Akparov Z."/>
            <person name="Amiraslanov A."/>
            <person name="Hajiyeva S."/>
            <person name="Abbasov M."/>
            <person name="Kaur K."/>
            <person name="Hamwieh A."/>
            <person name="Solovyev V."/>
            <person name="Salamov A."/>
            <person name="Braich B."/>
            <person name="Kosarev P."/>
            <person name="Mahmoud A."/>
            <person name="Hajiyev E."/>
            <person name="Babayeva S."/>
            <person name="Izzatullayeva V."/>
            <person name="Mammadov A."/>
            <person name="Mammadov A."/>
            <person name="Sharifova S."/>
            <person name="Ojaghi J."/>
            <person name="Eynullazada K."/>
            <person name="Bayramov B."/>
            <person name="Abdulazimova A."/>
            <person name="Shahmuradov I."/>
        </authorList>
    </citation>
    <scope>NUCLEOTIDE SEQUENCE [LARGE SCALE GENOMIC DNA]</scope>
    <source>
        <strain evidence="2">cv. AG2017</strain>
        <tissue evidence="1">Leaf</tissue>
    </source>
</reference>
<organism evidence="1 2">
    <name type="scientific">Punica granatum</name>
    <name type="common">Pomegranate</name>
    <dbReference type="NCBI Taxonomy" id="22663"/>
    <lineage>
        <taxon>Eukaryota</taxon>
        <taxon>Viridiplantae</taxon>
        <taxon>Streptophyta</taxon>
        <taxon>Embryophyta</taxon>
        <taxon>Tracheophyta</taxon>
        <taxon>Spermatophyta</taxon>
        <taxon>Magnoliopsida</taxon>
        <taxon>eudicotyledons</taxon>
        <taxon>Gunneridae</taxon>
        <taxon>Pentapetalae</taxon>
        <taxon>rosids</taxon>
        <taxon>malvids</taxon>
        <taxon>Myrtales</taxon>
        <taxon>Lythraceae</taxon>
        <taxon>Punica</taxon>
    </lineage>
</organism>
<dbReference type="PANTHER" id="PTHR48475">
    <property type="entry name" value="RIBONUCLEASE H"/>
    <property type="match status" value="1"/>
</dbReference>
<dbReference type="Proteomes" id="UP000233551">
    <property type="component" value="Unassembled WGS sequence"/>
</dbReference>
<dbReference type="InterPro" id="IPR012337">
    <property type="entry name" value="RNaseH-like_sf"/>
</dbReference>
<dbReference type="SUPFAM" id="SSF53098">
    <property type="entry name" value="Ribonuclease H-like"/>
    <property type="match status" value="1"/>
</dbReference>
<dbReference type="AlphaFoldDB" id="A0A2I0JKG7"/>
<evidence type="ECO:0000313" key="1">
    <source>
        <dbReference type="EMBL" id="PKI56754.1"/>
    </source>
</evidence>
<dbReference type="EMBL" id="PGOL01001574">
    <property type="protein sequence ID" value="PKI56754.1"/>
    <property type="molecule type" value="Genomic_DNA"/>
</dbReference>
<protein>
    <submittedName>
        <fullName evidence="1">Uncharacterized protein</fullName>
    </submittedName>
</protein>